<evidence type="ECO:0000256" key="1">
    <source>
        <dbReference type="ARBA" id="ARBA00023054"/>
    </source>
</evidence>
<evidence type="ECO:0000256" key="3">
    <source>
        <dbReference type="SAM" id="MobiDB-lite"/>
    </source>
</evidence>
<feature type="region of interest" description="Disordered" evidence="3">
    <location>
        <begin position="877"/>
        <end position="899"/>
    </location>
</feature>
<evidence type="ECO:0000259" key="4">
    <source>
        <dbReference type="Pfam" id="PF21771"/>
    </source>
</evidence>
<reference evidence="5" key="1">
    <citation type="submission" date="2022-03" db="EMBL/GenBank/DDBJ databases">
        <title>Draft genome sequence of Aduncisulcus paluster, a free-living microaerophilic Fornicata.</title>
        <authorList>
            <person name="Yuyama I."/>
            <person name="Kume K."/>
            <person name="Tamura T."/>
            <person name="Inagaki Y."/>
            <person name="Hashimoto T."/>
        </authorList>
    </citation>
    <scope>NUCLEOTIDE SEQUENCE</scope>
    <source>
        <strain evidence="5">NY0171</strain>
    </source>
</reference>
<evidence type="ECO:0000313" key="6">
    <source>
        <dbReference type="Proteomes" id="UP001057375"/>
    </source>
</evidence>
<gene>
    <name evidence="5" type="ORF">ADUPG1_000336</name>
</gene>
<name>A0ABQ5K5Y0_9EUKA</name>
<keyword evidence="1 2" id="KW-0175">Coiled coil</keyword>
<dbReference type="Proteomes" id="UP001057375">
    <property type="component" value="Unassembled WGS sequence"/>
</dbReference>
<dbReference type="InterPro" id="IPR049270">
    <property type="entry name" value="CFAP58_CC"/>
</dbReference>
<keyword evidence="6" id="KW-1185">Reference proteome</keyword>
<feature type="compositionally biased region" description="Basic and acidic residues" evidence="3">
    <location>
        <begin position="59"/>
        <end position="76"/>
    </location>
</feature>
<dbReference type="EMBL" id="BQXS01000117">
    <property type="protein sequence ID" value="GKT27986.1"/>
    <property type="molecule type" value="Genomic_DNA"/>
</dbReference>
<sequence>MDEEGEKIIDDLVERGKLSRGRGDLLKSKYQKLKDVLMAVQIREKEALEKKRQLQQRIDTSRKEQSSLENDNRNRQKKIADLQSTLSALEDQHRSLLEQDAQLQSVTTQLRRDQSQLQSIVDGYKEEARAMLRPQILKVTREVEILKDVCSTSKRTFDNLTAEKKETAKYTKKLKDGLRILQDQIEKTELDAKRAYQEPKRQEKQAAIVEAVLSQARDESARKAAFLKTVEQSLASVLEERASNKELLASLRKEQRELEQRGEAIDLSIGGVKREIVQCKTEQSSLTADRNALQLELAQEKESMLSVMEEKERIKKQTQRLFTLIQKLEVNSGLMKTQITSDKGVIVSLQRAIAGIKASRTKHQKEAKEEQDMKEMKFADVVKQMKTRSIQSGDLESKLHENGLAGDELYKVRHECETLRRVRAAEAAQLESVRRTMRDSASALTSANEDVIAKDGIILEYRRRLTTLERQLKEAQSLYRAVKGQRNKFASIHHTTKQMVIEVGERVKILENECSQLKAELATKSQSLVNEQEVTHKMRMERDHVREDENKKTQRLGELQKEVERLRIMASDKAKKVSICERDIASLRDDLLRIAESRNLSGLKVVDRNDEVCVLREKFSLQTEVLHSADEELKSREEEHRILSRKVNEKQRAVDLLRQRSSVLPEMVEEVQVFASKLEVARKETHVLATLAEDPASSTRWRSLEPTVAQAAKETVSELAKQLKLLEKQLNEKKEQLLEKNLILNEITTLGERVQEEAKEIREKIFPQAKKAAGYVSKVGETDRRLLAAVAELSMWQASAASLSQEREELMTKVEEGKSRMEEGLPPTDDCEEEWERKEIRRIEKKQSDMRKIHRAGLPVGFTPEEIEFAPGVVRSRAKPRKDTFKDPSGLPKLFPAAGRPVEKPGYSRAYYYYSDPVPQEIEI</sequence>
<accession>A0ABQ5K5Y0</accession>
<evidence type="ECO:0000256" key="2">
    <source>
        <dbReference type="SAM" id="Coils"/>
    </source>
</evidence>
<feature type="region of interest" description="Disordered" evidence="3">
    <location>
        <begin position="51"/>
        <end position="76"/>
    </location>
</feature>
<evidence type="ECO:0000313" key="5">
    <source>
        <dbReference type="EMBL" id="GKT27986.1"/>
    </source>
</evidence>
<dbReference type="Pfam" id="PF21771">
    <property type="entry name" value="CFAP58_CC"/>
    <property type="match status" value="1"/>
</dbReference>
<feature type="coiled-coil region" evidence="2">
    <location>
        <begin position="709"/>
        <end position="764"/>
    </location>
</feature>
<protein>
    <recommendedName>
        <fullName evidence="4">Cilia- and flagella-associated protein 58 central coiled coil domain-containing protein</fullName>
    </recommendedName>
</protein>
<dbReference type="PANTHER" id="PTHR32083">
    <property type="entry name" value="CILIA AND FLAGELLA-ASSOCIATED PROTEIN 58-RELATED"/>
    <property type="match status" value="1"/>
</dbReference>
<organism evidence="5 6">
    <name type="scientific">Aduncisulcus paluster</name>
    <dbReference type="NCBI Taxonomy" id="2918883"/>
    <lineage>
        <taxon>Eukaryota</taxon>
        <taxon>Metamonada</taxon>
        <taxon>Carpediemonas-like organisms</taxon>
        <taxon>Aduncisulcus</taxon>
    </lineage>
</organism>
<feature type="domain" description="Cilia- and flagella-associated protein 58 central coiled coil" evidence="4">
    <location>
        <begin position="430"/>
        <end position="653"/>
    </location>
</feature>
<dbReference type="PANTHER" id="PTHR32083:SF34">
    <property type="entry name" value="COILED-COIL DOMAIN-CONTAINING PROTEIN 146"/>
    <property type="match status" value="1"/>
</dbReference>
<proteinExistence type="predicted"/>
<comment type="caution">
    <text evidence="5">The sequence shown here is derived from an EMBL/GenBank/DDBJ whole genome shotgun (WGS) entry which is preliminary data.</text>
</comment>
<feature type="coiled-coil region" evidence="2">
    <location>
        <begin position="458"/>
        <end position="576"/>
    </location>
</feature>